<dbReference type="EMBL" id="RBID01000017">
    <property type="protein sequence ID" value="RKQ55551.1"/>
    <property type="molecule type" value="Genomic_DNA"/>
</dbReference>
<comment type="cofactor">
    <cofactor evidence="6">
        <name>Mg(2+)</name>
        <dbReference type="ChEBI" id="CHEBI:18420"/>
    </cofactor>
    <text evidence="6">Binds 1 Mg(2+) ion per monomer.</text>
</comment>
<keyword evidence="6" id="KW-0521">NADP</keyword>
<dbReference type="SUPFAM" id="SSF51735">
    <property type="entry name" value="NAD(P)-binding Rossmann-fold domains"/>
    <property type="match status" value="1"/>
</dbReference>
<gene>
    <name evidence="8" type="ORF">C8E02_2938</name>
</gene>
<dbReference type="Proteomes" id="UP000279384">
    <property type="component" value="Unassembled WGS sequence"/>
</dbReference>
<protein>
    <recommendedName>
        <fullName evidence="4 6">dTDP-4-dehydrorhamnose reductase</fullName>
        <ecNumber evidence="3 6">1.1.1.133</ecNumber>
    </recommendedName>
</protein>
<evidence type="ECO:0000256" key="5">
    <source>
        <dbReference type="ARBA" id="ARBA00048200"/>
    </source>
</evidence>
<comment type="similarity">
    <text evidence="2 6">Belongs to the dTDP-4-dehydrorhamnose reductase family.</text>
</comment>
<accession>A0A495B3K1</accession>
<evidence type="ECO:0000259" key="7">
    <source>
        <dbReference type="Pfam" id="PF04321"/>
    </source>
</evidence>
<dbReference type="Pfam" id="PF04321">
    <property type="entry name" value="RmlD_sub_bind"/>
    <property type="match status" value="1"/>
</dbReference>
<dbReference type="PANTHER" id="PTHR10491:SF4">
    <property type="entry name" value="METHIONINE ADENOSYLTRANSFERASE 2 SUBUNIT BETA"/>
    <property type="match status" value="1"/>
</dbReference>
<evidence type="ECO:0000256" key="1">
    <source>
        <dbReference type="ARBA" id="ARBA00004781"/>
    </source>
</evidence>
<comment type="pathway">
    <text evidence="1 6">Carbohydrate biosynthesis; dTDP-L-rhamnose biosynthesis.</text>
</comment>
<dbReference type="InterPro" id="IPR036291">
    <property type="entry name" value="NAD(P)-bd_dom_sf"/>
</dbReference>
<evidence type="ECO:0000256" key="2">
    <source>
        <dbReference type="ARBA" id="ARBA00010944"/>
    </source>
</evidence>
<proteinExistence type="inferred from homology"/>
<dbReference type="GO" id="GO:0019305">
    <property type="term" value="P:dTDP-rhamnose biosynthetic process"/>
    <property type="evidence" value="ECO:0007669"/>
    <property type="project" value="UniProtKB-UniPathway"/>
</dbReference>
<reference evidence="8 9" key="1">
    <citation type="submission" date="2018-10" db="EMBL/GenBank/DDBJ databases">
        <title>Genomic Encyclopedia of Type Strains, Phase IV (KMG-IV): sequencing the most valuable type-strain genomes for metagenomic binning, comparative biology and taxonomic classification.</title>
        <authorList>
            <person name="Goeker M."/>
        </authorList>
    </citation>
    <scope>NUCLEOTIDE SEQUENCE [LARGE SCALE GENOMIC DNA]</scope>
    <source>
        <strain evidence="8 9">DSM 3303</strain>
    </source>
</reference>
<dbReference type="AlphaFoldDB" id="A0A495B3K1"/>
<dbReference type="NCBIfam" id="TIGR01214">
    <property type="entry name" value="rmlD"/>
    <property type="match status" value="1"/>
</dbReference>
<dbReference type="UniPathway" id="UPA00124"/>
<evidence type="ECO:0000313" key="9">
    <source>
        <dbReference type="Proteomes" id="UP000279384"/>
    </source>
</evidence>
<dbReference type="CDD" id="cd05254">
    <property type="entry name" value="dTDP_HR_like_SDR_e"/>
    <property type="match status" value="1"/>
</dbReference>
<comment type="caution">
    <text evidence="8">The sequence shown here is derived from an EMBL/GenBank/DDBJ whole genome shotgun (WGS) entry which is preliminary data.</text>
</comment>
<feature type="domain" description="RmlD-like substrate binding" evidence="7">
    <location>
        <begin position="6"/>
        <end position="297"/>
    </location>
</feature>
<name>A0A495B3K1_VOGIN</name>
<dbReference type="RefSeq" id="WP_120811813.1">
    <property type="nucleotide sequence ID" value="NZ_RBID01000017.1"/>
</dbReference>
<dbReference type="Gene3D" id="3.90.25.10">
    <property type="entry name" value="UDP-galactose 4-epimerase, domain 1"/>
    <property type="match status" value="1"/>
</dbReference>
<evidence type="ECO:0000313" key="8">
    <source>
        <dbReference type="EMBL" id="RKQ55551.1"/>
    </source>
</evidence>
<dbReference type="Gene3D" id="3.40.50.720">
    <property type="entry name" value="NAD(P)-binding Rossmann-like Domain"/>
    <property type="match status" value="1"/>
</dbReference>
<comment type="catalytic activity">
    <reaction evidence="5 6">
        <text>dTDP-beta-L-rhamnose + NADP(+) = dTDP-4-dehydro-beta-L-rhamnose + NADPH + H(+)</text>
        <dbReference type="Rhea" id="RHEA:21796"/>
        <dbReference type="ChEBI" id="CHEBI:15378"/>
        <dbReference type="ChEBI" id="CHEBI:57510"/>
        <dbReference type="ChEBI" id="CHEBI:57783"/>
        <dbReference type="ChEBI" id="CHEBI:58349"/>
        <dbReference type="ChEBI" id="CHEBI:62830"/>
        <dbReference type="EC" id="1.1.1.133"/>
    </reaction>
</comment>
<dbReference type="GO" id="GO:0008831">
    <property type="term" value="F:dTDP-4-dehydrorhamnose reductase activity"/>
    <property type="evidence" value="ECO:0007669"/>
    <property type="project" value="UniProtKB-EC"/>
</dbReference>
<sequence>MSYPAKILITGGSGQVGFELKRALALHGVLSCPGRQQFDLAAPHTLAATLDALQPDIIVNAAAYTAVDQAEDEIALAHAVNAAAPAQLAQWAAQHNALLVHYSSDYVFDGSKFGAWLEDDSANPQSVYGRSKWLGEQAIRDSGCRHYILRSSWVAGVYGQNFLKTILRLAATRDRLAVVDDQFGAPTPASLLADVCALLLPHYANYPDSTSYGTYHLAASGRTSWHDYAAHVIALARDAGWTLMLPPDGLHAVSSDEYPQRATRPANSVLDCSKLRLTFGLQLPSWQEGVAQLFQTLDNARKP</sequence>
<evidence type="ECO:0000256" key="6">
    <source>
        <dbReference type="RuleBase" id="RU364082"/>
    </source>
</evidence>
<dbReference type="InterPro" id="IPR005913">
    <property type="entry name" value="dTDP_dehydrorham_reduct"/>
</dbReference>
<dbReference type="PANTHER" id="PTHR10491">
    <property type="entry name" value="DTDP-4-DEHYDRORHAMNOSE REDUCTASE"/>
    <property type="match status" value="1"/>
</dbReference>
<comment type="function">
    <text evidence="6">Catalyzes the reduction of dTDP-6-deoxy-L-lyxo-4-hexulose to yield dTDP-L-rhamnose.</text>
</comment>
<dbReference type="InterPro" id="IPR029903">
    <property type="entry name" value="RmlD-like-bd"/>
</dbReference>
<organism evidence="8 9">
    <name type="scientific">Vogesella indigofera</name>
    <name type="common">Pseudomonas indigofera</name>
    <dbReference type="NCBI Taxonomy" id="45465"/>
    <lineage>
        <taxon>Bacteria</taxon>
        <taxon>Pseudomonadati</taxon>
        <taxon>Pseudomonadota</taxon>
        <taxon>Betaproteobacteria</taxon>
        <taxon>Neisseriales</taxon>
        <taxon>Chromobacteriaceae</taxon>
        <taxon>Vogesella</taxon>
    </lineage>
</organism>
<dbReference type="EC" id="1.1.1.133" evidence="3 6"/>
<keyword evidence="6" id="KW-0560">Oxidoreductase</keyword>
<evidence type="ECO:0000256" key="3">
    <source>
        <dbReference type="ARBA" id="ARBA00012929"/>
    </source>
</evidence>
<dbReference type="GO" id="GO:0005829">
    <property type="term" value="C:cytosol"/>
    <property type="evidence" value="ECO:0007669"/>
    <property type="project" value="TreeGrafter"/>
</dbReference>
<evidence type="ECO:0000256" key="4">
    <source>
        <dbReference type="ARBA" id="ARBA00017099"/>
    </source>
</evidence>